<keyword evidence="7" id="KW-1185">Reference proteome</keyword>
<dbReference type="GO" id="GO:0030288">
    <property type="term" value="C:outer membrane-bounded periplasmic space"/>
    <property type="evidence" value="ECO:0007669"/>
    <property type="project" value="TreeGrafter"/>
</dbReference>
<dbReference type="OrthoDB" id="8874923at2"/>
<dbReference type="Pfam" id="PF13416">
    <property type="entry name" value="SBP_bac_8"/>
    <property type="match status" value="1"/>
</dbReference>
<evidence type="ECO:0000313" key="6">
    <source>
        <dbReference type="EMBL" id="QEI04742.1"/>
    </source>
</evidence>
<dbReference type="GO" id="GO:0030976">
    <property type="term" value="F:thiamine pyrophosphate binding"/>
    <property type="evidence" value="ECO:0007669"/>
    <property type="project" value="TreeGrafter"/>
</dbReference>
<dbReference type="KEGG" id="pacr:FXN63_01950"/>
<accession>A0A5C0ARI6</accession>
<sequence>MSKPVTALPRRRFLQASGSTMLAAAIGAPMILTSKTSRAAGRLVVVSWGGNYRVGVEEALAKPFAKEFGVEVILIDTPDLAKVKAQVMTKNVEWDVFDVVGPMGFTGSKNGYWEQLDPALFDSKDLIAPVTKDMVPFYGFTGGFCYDSKKHPEAPKTWADFWDVKKFPGRRALRNRASETLEVALLADGVPADKMYPLDIERAFKALDRLKPHVGKWVDQTPQTVSLVQTGEIDYSYTYTTRVKAAQEAGQTIDFAFDENLIGLEYLAVLKGAPNKTNAMKFLQFAMRPENQAALMNHLANTPASKKALEMVKPDVRKWMSNPGNPKHVVSNDMWWADHYDDVSRRFKEWALT</sequence>
<keyword evidence="5" id="KW-0574">Periplasm</keyword>
<protein>
    <submittedName>
        <fullName evidence="6">ABC transporter substrate-binding protein</fullName>
    </submittedName>
</protein>
<organism evidence="6 7">
    <name type="scientific">Pigmentiphaga aceris</name>
    <dbReference type="NCBI Taxonomy" id="1940612"/>
    <lineage>
        <taxon>Bacteria</taxon>
        <taxon>Pseudomonadati</taxon>
        <taxon>Pseudomonadota</taxon>
        <taxon>Betaproteobacteria</taxon>
        <taxon>Burkholderiales</taxon>
        <taxon>Alcaligenaceae</taxon>
        <taxon>Pigmentiphaga</taxon>
    </lineage>
</organism>
<dbReference type="GO" id="GO:0030975">
    <property type="term" value="F:thiamine binding"/>
    <property type="evidence" value="ECO:0007669"/>
    <property type="project" value="TreeGrafter"/>
</dbReference>
<evidence type="ECO:0000256" key="2">
    <source>
        <dbReference type="ARBA" id="ARBA00008520"/>
    </source>
</evidence>
<name>A0A5C0ARI6_9BURK</name>
<keyword evidence="3" id="KW-0813">Transport</keyword>
<dbReference type="SUPFAM" id="SSF53850">
    <property type="entry name" value="Periplasmic binding protein-like II"/>
    <property type="match status" value="1"/>
</dbReference>
<dbReference type="GO" id="GO:0015888">
    <property type="term" value="P:thiamine transport"/>
    <property type="evidence" value="ECO:0007669"/>
    <property type="project" value="TreeGrafter"/>
</dbReference>
<dbReference type="InterPro" id="IPR006311">
    <property type="entry name" value="TAT_signal"/>
</dbReference>
<evidence type="ECO:0000256" key="1">
    <source>
        <dbReference type="ARBA" id="ARBA00004418"/>
    </source>
</evidence>
<dbReference type="InterPro" id="IPR006059">
    <property type="entry name" value="SBP"/>
</dbReference>
<dbReference type="PANTHER" id="PTHR30006:SF3">
    <property type="entry name" value="THIAMINE-BINDING PERIPLASMIC PROTEIN"/>
    <property type="match status" value="1"/>
</dbReference>
<evidence type="ECO:0000256" key="5">
    <source>
        <dbReference type="ARBA" id="ARBA00022764"/>
    </source>
</evidence>
<evidence type="ECO:0000256" key="4">
    <source>
        <dbReference type="ARBA" id="ARBA00022729"/>
    </source>
</evidence>
<comment type="subcellular location">
    <subcellularLocation>
        <location evidence="1">Periplasm</location>
    </subcellularLocation>
</comment>
<reference evidence="6 7" key="1">
    <citation type="submission" date="2019-08" db="EMBL/GenBank/DDBJ databases">
        <title>Amphibian skin-associated Pigmentiphaga: genome sequence and occurrence across geography and hosts.</title>
        <authorList>
            <person name="Bletz M.C."/>
            <person name="Bunk B."/>
            <person name="Sproeer C."/>
            <person name="Biwer P."/>
            <person name="Reiter S."/>
            <person name="Rabemananjara F.C.E."/>
            <person name="Schulz S."/>
            <person name="Overmann J."/>
            <person name="Vences M."/>
        </authorList>
    </citation>
    <scope>NUCLEOTIDE SEQUENCE [LARGE SCALE GENOMIC DNA]</scope>
    <source>
        <strain evidence="6 7">Mada1488</strain>
    </source>
</reference>
<evidence type="ECO:0000313" key="7">
    <source>
        <dbReference type="Proteomes" id="UP000325161"/>
    </source>
</evidence>
<gene>
    <name evidence="6" type="ORF">FXN63_01950</name>
</gene>
<dbReference type="CDD" id="cd13589">
    <property type="entry name" value="PBP2_polyamine_RpCGA009"/>
    <property type="match status" value="1"/>
</dbReference>
<proteinExistence type="inferred from homology"/>
<dbReference type="AlphaFoldDB" id="A0A5C0ARI6"/>
<keyword evidence="4" id="KW-0732">Signal</keyword>
<evidence type="ECO:0000256" key="3">
    <source>
        <dbReference type="ARBA" id="ARBA00022448"/>
    </source>
</evidence>
<dbReference type="PROSITE" id="PS51318">
    <property type="entry name" value="TAT"/>
    <property type="match status" value="1"/>
</dbReference>
<dbReference type="Gene3D" id="3.40.190.10">
    <property type="entry name" value="Periplasmic binding protein-like II"/>
    <property type="match status" value="2"/>
</dbReference>
<comment type="similarity">
    <text evidence="2">Belongs to the bacterial solute-binding protein 1 family.</text>
</comment>
<dbReference type="EMBL" id="CP043046">
    <property type="protein sequence ID" value="QEI04742.1"/>
    <property type="molecule type" value="Genomic_DNA"/>
</dbReference>
<dbReference type="Proteomes" id="UP000325161">
    <property type="component" value="Chromosome"/>
</dbReference>
<dbReference type="PANTHER" id="PTHR30006">
    <property type="entry name" value="THIAMINE-BINDING PERIPLASMIC PROTEIN-RELATED"/>
    <property type="match status" value="1"/>
</dbReference>
<dbReference type="RefSeq" id="WP_148812340.1">
    <property type="nucleotide sequence ID" value="NZ_CP043046.1"/>
</dbReference>